<dbReference type="PROSITE" id="PS50801">
    <property type="entry name" value="STAS"/>
    <property type="match status" value="1"/>
</dbReference>
<dbReference type="InterPro" id="IPR002645">
    <property type="entry name" value="STAS_dom"/>
</dbReference>
<proteinExistence type="inferred from homology"/>
<dbReference type="InterPro" id="IPR003658">
    <property type="entry name" value="Anti-sigma_ant"/>
</dbReference>
<dbReference type="Pfam" id="PF01740">
    <property type="entry name" value="STAS"/>
    <property type="match status" value="1"/>
</dbReference>
<dbReference type="PANTHER" id="PTHR33495:SF13">
    <property type="entry name" value="ANTI-SIGMA-F FACTOR ANTAGONIST RSFB"/>
    <property type="match status" value="1"/>
</dbReference>
<organism evidence="4 5">
    <name type="scientific">[Mycobacterium] manitobense</name>
    <dbReference type="NCBI Taxonomy" id="190147"/>
    <lineage>
        <taxon>Bacteria</taxon>
        <taxon>Bacillati</taxon>
        <taxon>Actinomycetota</taxon>
        <taxon>Actinomycetes</taxon>
        <taxon>Mycobacteriales</taxon>
        <taxon>Mycobacteriaceae</taxon>
        <taxon>Mycolicibacterium</taxon>
    </lineage>
</organism>
<evidence type="ECO:0000313" key="4">
    <source>
        <dbReference type="EMBL" id="MCV7171995.1"/>
    </source>
</evidence>
<dbReference type="GO" id="GO:0043856">
    <property type="term" value="F:anti-sigma factor antagonist activity"/>
    <property type="evidence" value="ECO:0007669"/>
    <property type="project" value="InterPro"/>
</dbReference>
<accession>A0A9X2YPI1</accession>
<comment type="caution">
    <text evidence="4">The sequence shown here is derived from an EMBL/GenBank/DDBJ whole genome shotgun (WGS) entry which is preliminary data.</text>
</comment>
<reference evidence="4" key="2">
    <citation type="journal article" date="2022" name="BMC Genomics">
        <title>Comparative genome analysis of mycobacteria focusing on tRNA and non-coding RNA.</title>
        <authorList>
            <person name="Behra P.R.K."/>
            <person name="Pettersson B.M.F."/>
            <person name="Ramesh M."/>
            <person name="Das S."/>
            <person name="Dasgupta S."/>
            <person name="Kirsebom L.A."/>
        </authorList>
    </citation>
    <scope>NUCLEOTIDE SEQUENCE</scope>
    <source>
        <strain evidence="4">DSM 44615</strain>
    </source>
</reference>
<feature type="domain" description="STAS" evidence="3">
    <location>
        <begin position="49"/>
        <end position="147"/>
    </location>
</feature>
<dbReference type="AlphaFoldDB" id="A0A9X2YPI1"/>
<evidence type="ECO:0000259" key="3">
    <source>
        <dbReference type="PROSITE" id="PS50801"/>
    </source>
</evidence>
<comment type="similarity">
    <text evidence="1 2">Belongs to the anti-sigma-factor antagonist family.</text>
</comment>
<dbReference type="EMBL" id="JACKSJ010000153">
    <property type="protein sequence ID" value="MCV7171995.1"/>
    <property type="molecule type" value="Genomic_DNA"/>
</dbReference>
<dbReference type="PANTHER" id="PTHR33495">
    <property type="entry name" value="ANTI-SIGMA FACTOR ANTAGONIST TM_1081-RELATED-RELATED"/>
    <property type="match status" value="1"/>
</dbReference>
<evidence type="ECO:0000256" key="1">
    <source>
        <dbReference type="ARBA" id="ARBA00009013"/>
    </source>
</evidence>
<gene>
    <name evidence="4" type="ORF">H7I41_18940</name>
</gene>
<reference evidence="4" key="1">
    <citation type="submission" date="2020-07" db="EMBL/GenBank/DDBJ databases">
        <authorList>
            <person name="Pettersson B.M.F."/>
            <person name="Behra P.R.K."/>
            <person name="Ramesh M."/>
            <person name="Das S."/>
            <person name="Dasgupta S."/>
            <person name="Kirsebom L.A."/>
        </authorList>
    </citation>
    <scope>NUCLEOTIDE SEQUENCE</scope>
    <source>
        <strain evidence="4">DSM 44615</strain>
    </source>
</reference>
<keyword evidence="5" id="KW-1185">Reference proteome</keyword>
<dbReference type="Gene3D" id="3.30.750.24">
    <property type="entry name" value="STAS domain"/>
    <property type="match status" value="1"/>
</dbReference>
<evidence type="ECO:0000256" key="2">
    <source>
        <dbReference type="RuleBase" id="RU003749"/>
    </source>
</evidence>
<dbReference type="NCBIfam" id="TIGR00377">
    <property type="entry name" value="ant_ant_sig"/>
    <property type="match status" value="1"/>
</dbReference>
<dbReference type="SUPFAM" id="SSF52091">
    <property type="entry name" value="SpoIIaa-like"/>
    <property type="match status" value="1"/>
</dbReference>
<sequence>MFACAPPYSLEAAHAGGGPVEEQREAAVEHSTAAEATNCQTSERWLDRVVVVSVAGVVDMLTAPQLEDAIRKAVSQEPAALVVDFTAVDFLASAGMGILVAVHDEVTPKVTLCVVAEGPATSRPLKLLGIADIIPLYSTVDEAVAALSA</sequence>
<name>A0A9X2YPI1_9MYCO</name>
<dbReference type="Proteomes" id="UP001140293">
    <property type="component" value="Unassembled WGS sequence"/>
</dbReference>
<protein>
    <recommendedName>
        <fullName evidence="2">Anti-sigma factor antagonist</fullName>
    </recommendedName>
</protein>
<dbReference type="InterPro" id="IPR036513">
    <property type="entry name" value="STAS_dom_sf"/>
</dbReference>
<evidence type="ECO:0000313" key="5">
    <source>
        <dbReference type="Proteomes" id="UP001140293"/>
    </source>
</evidence>
<dbReference type="CDD" id="cd07043">
    <property type="entry name" value="STAS_anti-anti-sigma_factors"/>
    <property type="match status" value="1"/>
</dbReference>